<proteinExistence type="predicted"/>
<dbReference type="InterPro" id="IPR018392">
    <property type="entry name" value="LysM"/>
</dbReference>
<dbReference type="Pfam" id="PF01832">
    <property type="entry name" value="Glucosaminidase"/>
    <property type="match status" value="1"/>
</dbReference>
<evidence type="ECO:0000256" key="2">
    <source>
        <dbReference type="ARBA" id="ARBA00022638"/>
    </source>
</evidence>
<evidence type="ECO:0000256" key="3">
    <source>
        <dbReference type="ARBA" id="ARBA00022801"/>
    </source>
</evidence>
<accession>A0A9D9NNG0</accession>
<dbReference type="InterPro" id="IPR036779">
    <property type="entry name" value="LysM_dom_sf"/>
</dbReference>
<dbReference type="GO" id="GO:0004040">
    <property type="term" value="F:amidase activity"/>
    <property type="evidence" value="ECO:0007669"/>
    <property type="project" value="InterPro"/>
</dbReference>
<keyword evidence="2" id="KW-0081">Bacteriolytic enzyme</keyword>
<protein>
    <recommendedName>
        <fullName evidence="4">Peptidoglycan hydrolase</fullName>
    </recommendedName>
</protein>
<keyword evidence="3" id="KW-0378">Hydrolase</keyword>
<dbReference type="PANTHER" id="PTHR33308:SF9">
    <property type="entry name" value="PEPTIDOGLYCAN HYDROLASE FLGJ"/>
    <property type="match status" value="1"/>
</dbReference>
<evidence type="ECO:0000313" key="7">
    <source>
        <dbReference type="Proteomes" id="UP000823769"/>
    </source>
</evidence>
<dbReference type="CDD" id="cd00118">
    <property type="entry name" value="LysM"/>
    <property type="match status" value="1"/>
</dbReference>
<dbReference type="InterPro" id="IPR051056">
    <property type="entry name" value="Glycosyl_Hydrolase_73"/>
</dbReference>
<evidence type="ECO:0000256" key="4">
    <source>
        <dbReference type="ARBA" id="ARBA00032108"/>
    </source>
</evidence>
<keyword evidence="1" id="KW-0929">Antimicrobial</keyword>
<evidence type="ECO:0000259" key="5">
    <source>
        <dbReference type="PROSITE" id="PS51782"/>
    </source>
</evidence>
<dbReference type="AlphaFoldDB" id="A0A9D9NNG0"/>
<dbReference type="EMBL" id="JADILW010000003">
    <property type="protein sequence ID" value="MBO8479523.1"/>
    <property type="molecule type" value="Genomic_DNA"/>
</dbReference>
<dbReference type="Pfam" id="PF01476">
    <property type="entry name" value="LysM"/>
    <property type="match status" value="1"/>
</dbReference>
<dbReference type="Gene3D" id="3.10.350.10">
    <property type="entry name" value="LysM domain"/>
    <property type="match status" value="1"/>
</dbReference>
<gene>
    <name evidence="6" type="ORF">IAB76_00200</name>
</gene>
<dbReference type="GO" id="GO:0042742">
    <property type="term" value="P:defense response to bacterium"/>
    <property type="evidence" value="ECO:0007669"/>
    <property type="project" value="UniProtKB-KW"/>
</dbReference>
<feature type="domain" description="LysM" evidence="5">
    <location>
        <begin position="267"/>
        <end position="311"/>
    </location>
</feature>
<evidence type="ECO:0000256" key="1">
    <source>
        <dbReference type="ARBA" id="ARBA00022529"/>
    </source>
</evidence>
<dbReference type="PROSITE" id="PS51782">
    <property type="entry name" value="LYSM"/>
    <property type="match status" value="1"/>
</dbReference>
<dbReference type="GO" id="GO:0031640">
    <property type="term" value="P:killing of cells of another organism"/>
    <property type="evidence" value="ECO:0007669"/>
    <property type="project" value="UniProtKB-KW"/>
</dbReference>
<dbReference type="Proteomes" id="UP000823769">
    <property type="component" value="Unassembled WGS sequence"/>
</dbReference>
<organism evidence="6 7">
    <name type="scientific">Candidatus Cryptobacteroides avistercoris</name>
    <dbReference type="NCBI Taxonomy" id="2840758"/>
    <lineage>
        <taxon>Bacteria</taxon>
        <taxon>Pseudomonadati</taxon>
        <taxon>Bacteroidota</taxon>
        <taxon>Bacteroidia</taxon>
        <taxon>Bacteroidales</taxon>
        <taxon>Candidatus Cryptobacteroides</taxon>
    </lineage>
</organism>
<evidence type="ECO:0000313" key="6">
    <source>
        <dbReference type="EMBL" id="MBO8479523.1"/>
    </source>
</evidence>
<dbReference type="InterPro" id="IPR002901">
    <property type="entry name" value="MGlyc_endo_b_GlcNAc-like_dom"/>
</dbReference>
<dbReference type="Gene3D" id="1.10.530.10">
    <property type="match status" value="1"/>
</dbReference>
<reference evidence="6" key="2">
    <citation type="journal article" date="2021" name="PeerJ">
        <title>Extensive microbial diversity within the chicken gut microbiome revealed by metagenomics and culture.</title>
        <authorList>
            <person name="Gilroy R."/>
            <person name="Ravi A."/>
            <person name="Getino M."/>
            <person name="Pursley I."/>
            <person name="Horton D.L."/>
            <person name="Alikhan N.F."/>
            <person name="Baker D."/>
            <person name="Gharbi K."/>
            <person name="Hall N."/>
            <person name="Watson M."/>
            <person name="Adriaenssens E.M."/>
            <person name="Foster-Nyarko E."/>
            <person name="Jarju S."/>
            <person name="Secka A."/>
            <person name="Antonio M."/>
            <person name="Oren A."/>
            <person name="Chaudhuri R.R."/>
            <person name="La Ragione R."/>
            <person name="Hildebrand F."/>
            <person name="Pallen M.J."/>
        </authorList>
    </citation>
    <scope>NUCLEOTIDE SEQUENCE</scope>
    <source>
        <strain evidence="6">B3-1481</strain>
    </source>
</reference>
<sequence>MKRIAFILLALLFSLGATKDVTLEYISRYSDLAVSEMKRTGIPASITLAQGILESNSGQSRLAVKGNNHFGIKCHNDWDGKTMRNDDDARRECFRVYPSVEASYRDHSDFLRYRDRYKSLFDLKPDDYKGWARGLKKAGYATDPSYANKLIGLIEEYELHRFDKPVKVEREAPLKIEAPKIVPPETVKKEFRESVKLSLSRSIYEQNGVPFVYSVDGESYRSIASANGLFLRELLRFNDLDREEELEPGTMVYLARKKAVAAKGVDKYVVGADGETLRDIAQRFGVRLDALKKLNPLLEGVALEEGDTVRLRKGE</sequence>
<reference evidence="6" key="1">
    <citation type="submission" date="2020-10" db="EMBL/GenBank/DDBJ databases">
        <authorList>
            <person name="Gilroy R."/>
        </authorList>
    </citation>
    <scope>NUCLEOTIDE SEQUENCE</scope>
    <source>
        <strain evidence="6">B3-1481</strain>
    </source>
</reference>
<dbReference type="SMART" id="SM00047">
    <property type="entry name" value="LYZ2"/>
    <property type="match status" value="1"/>
</dbReference>
<dbReference type="PANTHER" id="PTHR33308">
    <property type="entry name" value="PEPTIDOGLYCAN HYDROLASE FLGJ"/>
    <property type="match status" value="1"/>
</dbReference>
<name>A0A9D9NNG0_9BACT</name>
<comment type="caution">
    <text evidence="6">The sequence shown here is derived from an EMBL/GenBank/DDBJ whole genome shotgun (WGS) entry which is preliminary data.</text>
</comment>